<feature type="compositionally biased region" description="Basic and acidic residues" evidence="1">
    <location>
        <begin position="56"/>
        <end position="71"/>
    </location>
</feature>
<dbReference type="Proteomes" id="UP001610861">
    <property type="component" value="Unassembled WGS sequence"/>
</dbReference>
<accession>A0ABW7Q5I8</accession>
<keyword evidence="2" id="KW-0732">Signal</keyword>
<evidence type="ECO:0000313" key="4">
    <source>
        <dbReference type="Proteomes" id="UP001610861"/>
    </source>
</evidence>
<name>A0ABW7Q5I8_9MICO</name>
<evidence type="ECO:0000313" key="3">
    <source>
        <dbReference type="EMBL" id="MFH8250115.1"/>
    </source>
</evidence>
<evidence type="ECO:0008006" key="5">
    <source>
        <dbReference type="Google" id="ProtNLM"/>
    </source>
</evidence>
<dbReference type="RefSeq" id="WP_396640055.1">
    <property type="nucleotide sequence ID" value="NZ_JBIQWL010000002.1"/>
</dbReference>
<reference evidence="3 4" key="1">
    <citation type="submission" date="2024-09" db="EMBL/GenBank/DDBJ databases">
        <authorList>
            <person name="Pan X."/>
        </authorList>
    </citation>
    <scope>NUCLEOTIDE SEQUENCE [LARGE SCALE GENOMIC DNA]</scope>
    <source>
        <strain evidence="3 4">B2969</strain>
    </source>
</reference>
<feature type="chain" id="PRO_5046205801" description="Lipoprotein" evidence="2">
    <location>
        <begin position="28"/>
        <end position="232"/>
    </location>
</feature>
<sequence length="232" mass="24804">MNHSAQRRVGVIALAIGSLLITGCASGAPPQAAQSPTPVVEPGTARRSPSPSPTPTERRAPSDLSLDHGADLDPSEWRVQWFTFGDGFSELSPDDGNGSWSITDDATQCEISFYQGTLAGIDYSQDDRTITNELLTLMVGAISAGATREDVESHAFDDAVPLFFDDDVLPMRTIWGGQADGGTWLFSARMFGSMGGGIYLMINCPEGQDAMEEYNTLRDDEHLVVDVGPGST</sequence>
<gene>
    <name evidence="3" type="ORF">ACH3VR_07100</name>
</gene>
<feature type="compositionally biased region" description="Low complexity" evidence="1">
    <location>
        <begin position="28"/>
        <end position="38"/>
    </location>
</feature>
<keyword evidence="4" id="KW-1185">Reference proteome</keyword>
<evidence type="ECO:0000256" key="1">
    <source>
        <dbReference type="SAM" id="MobiDB-lite"/>
    </source>
</evidence>
<dbReference type="PROSITE" id="PS51257">
    <property type="entry name" value="PROKAR_LIPOPROTEIN"/>
    <property type="match status" value="1"/>
</dbReference>
<proteinExistence type="predicted"/>
<evidence type="ECO:0000256" key="2">
    <source>
        <dbReference type="SAM" id="SignalP"/>
    </source>
</evidence>
<organism evidence="3 4">
    <name type="scientific">Microbacterium alkaliflavum</name>
    <dbReference type="NCBI Taxonomy" id="3248839"/>
    <lineage>
        <taxon>Bacteria</taxon>
        <taxon>Bacillati</taxon>
        <taxon>Actinomycetota</taxon>
        <taxon>Actinomycetes</taxon>
        <taxon>Micrococcales</taxon>
        <taxon>Microbacteriaceae</taxon>
        <taxon>Microbacterium</taxon>
    </lineage>
</organism>
<feature type="signal peptide" evidence="2">
    <location>
        <begin position="1"/>
        <end position="27"/>
    </location>
</feature>
<dbReference type="EMBL" id="JBIQWL010000002">
    <property type="protein sequence ID" value="MFH8250115.1"/>
    <property type="molecule type" value="Genomic_DNA"/>
</dbReference>
<protein>
    <recommendedName>
        <fullName evidence="5">Lipoprotein</fullName>
    </recommendedName>
</protein>
<feature type="region of interest" description="Disordered" evidence="1">
    <location>
        <begin position="28"/>
        <end position="71"/>
    </location>
</feature>
<comment type="caution">
    <text evidence="3">The sequence shown here is derived from an EMBL/GenBank/DDBJ whole genome shotgun (WGS) entry which is preliminary data.</text>
</comment>